<dbReference type="Proteomes" id="UP001524473">
    <property type="component" value="Unassembled WGS sequence"/>
</dbReference>
<dbReference type="InterPro" id="IPR036237">
    <property type="entry name" value="Xyl_isomerase-like_sf"/>
</dbReference>
<dbReference type="EMBL" id="JANFZH010000016">
    <property type="protein sequence ID" value="MCQ4839882.1"/>
    <property type="molecule type" value="Genomic_DNA"/>
</dbReference>
<accession>A0ABT1RYW1</accession>
<name>A0ABT1RYW1_9FIRM</name>
<sequence>MNEYTNFAVMSYSFHGLKNIGAMDIFGYLESVRYRYGLMTADIWNGMLDSTDGDYIEKVKNAVEERGLEVVNFCCDRAHVWDNDLKTREENEQRAWEYIKIAEKLGAKTIRIDVGVREDSASEEQIDYVSKKYKEYCRAAAEFGAKLGPENHWGASWDPELIETLFERVDEPNFGLLLHLGNWLGSDGEKDACDRRFASRAMHIHMNYEHCEEADRVLPPLKEAGYCGCWSVESHKSTNEYNNVAFQLAQARRVLAPLNYDGSWKKAPPSVLPDT</sequence>
<comment type="caution">
    <text evidence="2">The sequence shown here is derived from an EMBL/GenBank/DDBJ whole genome shotgun (WGS) entry which is preliminary data.</text>
</comment>
<dbReference type="InterPro" id="IPR050312">
    <property type="entry name" value="IolE/XylAMocC-like"/>
</dbReference>
<dbReference type="SUPFAM" id="SSF51658">
    <property type="entry name" value="Xylose isomerase-like"/>
    <property type="match status" value="1"/>
</dbReference>
<dbReference type="Pfam" id="PF01261">
    <property type="entry name" value="AP_endonuc_2"/>
    <property type="match status" value="1"/>
</dbReference>
<dbReference type="InterPro" id="IPR013022">
    <property type="entry name" value="Xyl_isomerase-like_TIM-brl"/>
</dbReference>
<dbReference type="RefSeq" id="WP_066866856.1">
    <property type="nucleotide sequence ID" value="NZ_CABKVV010000014.1"/>
</dbReference>
<feature type="domain" description="Xylose isomerase-like TIM barrel" evidence="1">
    <location>
        <begin position="49"/>
        <end position="234"/>
    </location>
</feature>
<evidence type="ECO:0000259" key="1">
    <source>
        <dbReference type="Pfam" id="PF01261"/>
    </source>
</evidence>
<dbReference type="GeneID" id="90533607"/>
<keyword evidence="2" id="KW-0413">Isomerase</keyword>
<proteinExistence type="predicted"/>
<keyword evidence="3" id="KW-1185">Reference proteome</keyword>
<reference evidence="2 3" key="1">
    <citation type="submission" date="2022-06" db="EMBL/GenBank/DDBJ databases">
        <title>Isolation of gut microbiota from human fecal samples.</title>
        <authorList>
            <person name="Pamer E.G."/>
            <person name="Barat B."/>
            <person name="Waligurski E."/>
            <person name="Medina S."/>
            <person name="Paddock L."/>
            <person name="Mostad J."/>
        </authorList>
    </citation>
    <scope>NUCLEOTIDE SEQUENCE [LARGE SCALE GENOMIC DNA]</scope>
    <source>
        <strain evidence="2 3">DFI.9.73</strain>
    </source>
</reference>
<evidence type="ECO:0000313" key="2">
    <source>
        <dbReference type="EMBL" id="MCQ4839882.1"/>
    </source>
</evidence>
<dbReference type="GO" id="GO:0016853">
    <property type="term" value="F:isomerase activity"/>
    <property type="evidence" value="ECO:0007669"/>
    <property type="project" value="UniProtKB-KW"/>
</dbReference>
<protein>
    <submittedName>
        <fullName evidence="2">Sugar phosphate isomerase/epimerase</fullName>
    </submittedName>
</protein>
<organism evidence="2 3">
    <name type="scientific">Neglectibacter timonensis</name>
    <dbReference type="NCBI Taxonomy" id="1776382"/>
    <lineage>
        <taxon>Bacteria</taxon>
        <taxon>Bacillati</taxon>
        <taxon>Bacillota</taxon>
        <taxon>Clostridia</taxon>
        <taxon>Eubacteriales</taxon>
        <taxon>Oscillospiraceae</taxon>
        <taxon>Neglectibacter</taxon>
    </lineage>
</organism>
<dbReference type="Gene3D" id="3.20.20.150">
    <property type="entry name" value="Divalent-metal-dependent TIM barrel enzymes"/>
    <property type="match status" value="1"/>
</dbReference>
<evidence type="ECO:0000313" key="3">
    <source>
        <dbReference type="Proteomes" id="UP001524473"/>
    </source>
</evidence>
<gene>
    <name evidence="2" type="ORF">NE695_08135</name>
</gene>
<dbReference type="PANTHER" id="PTHR12110">
    <property type="entry name" value="HYDROXYPYRUVATE ISOMERASE"/>
    <property type="match status" value="1"/>
</dbReference>